<dbReference type="InterPro" id="IPR029058">
    <property type="entry name" value="AB_hydrolase_fold"/>
</dbReference>
<protein>
    <recommendedName>
        <fullName evidence="1">Serine aminopeptidase S33 domain-containing protein</fullName>
    </recommendedName>
</protein>
<keyword evidence="3" id="KW-1185">Reference proteome</keyword>
<dbReference type="EMBL" id="NPKI01000051">
    <property type="protein sequence ID" value="PAP97777.1"/>
    <property type="molecule type" value="Genomic_DNA"/>
</dbReference>
<dbReference type="SUPFAM" id="SSF53474">
    <property type="entry name" value="alpha/beta-Hydrolases"/>
    <property type="match status" value="1"/>
</dbReference>
<dbReference type="Proteomes" id="UP000216215">
    <property type="component" value="Unassembled WGS sequence"/>
</dbReference>
<name>A0AB36QZU2_9HYPH</name>
<feature type="domain" description="Serine aminopeptidase S33" evidence="1">
    <location>
        <begin position="43"/>
        <end position="102"/>
    </location>
</feature>
<proteinExistence type="predicted"/>
<organism evidence="2 3">
    <name type="scientific">Mesorhizobium mediterraneum</name>
    <dbReference type="NCBI Taxonomy" id="43617"/>
    <lineage>
        <taxon>Bacteria</taxon>
        <taxon>Pseudomonadati</taxon>
        <taxon>Pseudomonadota</taxon>
        <taxon>Alphaproteobacteria</taxon>
        <taxon>Hyphomicrobiales</taxon>
        <taxon>Phyllobacteriaceae</taxon>
        <taxon>Mesorhizobium</taxon>
    </lineage>
</organism>
<sequence>MLIRNGQRLTLRLIRGRLCEVLRYRLPGPPDGRADGASQPIGLAREGVAVLRFDFTGLGSSEGEFAPTNFSSNVADLRSTVDYLRNHYRAPSLLIGYSIGGCGSPWRWPRMFPRCAIATIGAPADAVHVLKNFGTSLKEIEGRGSGHLNVGSINPC</sequence>
<dbReference type="Gene3D" id="3.40.50.1820">
    <property type="entry name" value="alpha/beta hydrolase"/>
    <property type="match status" value="1"/>
</dbReference>
<accession>A0AB36QZU2</accession>
<evidence type="ECO:0000313" key="2">
    <source>
        <dbReference type="EMBL" id="PAP97777.1"/>
    </source>
</evidence>
<evidence type="ECO:0000259" key="1">
    <source>
        <dbReference type="Pfam" id="PF12146"/>
    </source>
</evidence>
<comment type="caution">
    <text evidence="2">The sequence shown here is derived from an EMBL/GenBank/DDBJ whole genome shotgun (WGS) entry which is preliminary data.</text>
</comment>
<evidence type="ECO:0000313" key="3">
    <source>
        <dbReference type="Proteomes" id="UP000216215"/>
    </source>
</evidence>
<dbReference type="AlphaFoldDB" id="A0AB36QZU2"/>
<dbReference type="Pfam" id="PF12146">
    <property type="entry name" value="Hydrolase_4"/>
    <property type="match status" value="1"/>
</dbReference>
<gene>
    <name evidence="2" type="ORF">CIT25_34870</name>
</gene>
<reference evidence="3" key="1">
    <citation type="submission" date="2017-08" db="EMBL/GenBank/DDBJ databases">
        <title>Mesorhizobium wenxinae sp. nov., a novel rhizobial species isolated from root nodules of chickpea (Cicer arietinum L.).</title>
        <authorList>
            <person name="Zhang J."/>
        </authorList>
    </citation>
    <scope>NUCLEOTIDE SEQUENCE [LARGE SCALE GENOMIC DNA]</scope>
    <source>
        <strain evidence="3">USDA 3392</strain>
    </source>
</reference>
<dbReference type="InterPro" id="IPR022742">
    <property type="entry name" value="Hydrolase_4"/>
</dbReference>